<dbReference type="EMBL" id="GDHC01013113">
    <property type="protein sequence ID" value="JAQ05516.1"/>
    <property type="molecule type" value="Transcribed_RNA"/>
</dbReference>
<name>A0A146LEJ1_LYGHE</name>
<dbReference type="PANTHER" id="PTHR37557">
    <property type="entry name" value="115 KDA PROTEIN IN TYPE-1 RETROTRANSPOSABLE ELEMENT R1DM-LIKE PROTEIN-RELATED-RELATED"/>
    <property type="match status" value="1"/>
</dbReference>
<evidence type="ECO:0000313" key="1">
    <source>
        <dbReference type="EMBL" id="JAQ05516.1"/>
    </source>
</evidence>
<organism evidence="1">
    <name type="scientific">Lygus hesperus</name>
    <name type="common">Western plant bug</name>
    <dbReference type="NCBI Taxonomy" id="30085"/>
    <lineage>
        <taxon>Eukaryota</taxon>
        <taxon>Metazoa</taxon>
        <taxon>Ecdysozoa</taxon>
        <taxon>Arthropoda</taxon>
        <taxon>Hexapoda</taxon>
        <taxon>Insecta</taxon>
        <taxon>Pterygota</taxon>
        <taxon>Neoptera</taxon>
        <taxon>Paraneoptera</taxon>
        <taxon>Hemiptera</taxon>
        <taxon>Heteroptera</taxon>
        <taxon>Panheteroptera</taxon>
        <taxon>Cimicomorpha</taxon>
        <taxon>Miridae</taxon>
        <taxon>Mirini</taxon>
        <taxon>Lygus</taxon>
    </lineage>
</organism>
<sequence length="390" mass="42940">MVKVVDGGFVVGQSPIPARTVLEVWWYLRVDFMGVATIAASRVDLGRALKRVTKAPLKPQQKLRLLRTYLLPKLTYGLVFGRLTAGRLLELDREIRSAVRSWLQFPPGVPSAYIHAPVKFCGLGIVSLSASIPSLRRRRLLALRGSSWEVARAAADLDFVRQQLAWCDRATPTAPKPSSPAEFAAALHESVDGKELRQCSESPISSQWVEWASEGIGARDYRNFHAVRVASLPTAVRCSRGSRGITNTQCRACRGGNENLYVVQKCPRTHGGHILRHNAVAKQVAGALTSSGWDVERERLYHVPSDQGKKPDIVAIKPDGSAIILDVQVVNGSMDMEQTWRAKKSKYDRQDLRQAISELKGVAASNIRVMAATLSWRGVWCGGPNTAEES</sequence>
<protein>
    <submittedName>
        <fullName evidence="1">Retrovirus-related Pol polyprotein from type-1 retrotransposable element R2</fullName>
    </submittedName>
</protein>
<dbReference type="AlphaFoldDB" id="A0A146LEJ1"/>
<gene>
    <name evidence="1" type="primary">PO21_1</name>
    <name evidence="1" type="ORF">g.87336</name>
</gene>
<dbReference type="PANTHER" id="PTHR37557:SF4">
    <property type="entry name" value="CCHC-TYPE DOMAIN-CONTAINING PROTEIN"/>
    <property type="match status" value="1"/>
</dbReference>
<reference evidence="1" key="1">
    <citation type="journal article" date="2016" name="Gigascience">
        <title>De novo construction of an expanded transcriptome assembly for the western tarnished plant bug, Lygus hesperus.</title>
        <authorList>
            <person name="Tassone E.E."/>
            <person name="Geib S.M."/>
            <person name="Hall B."/>
            <person name="Fabrick J.A."/>
            <person name="Brent C.S."/>
            <person name="Hull J.J."/>
        </authorList>
    </citation>
    <scope>NUCLEOTIDE SEQUENCE</scope>
</reference>
<feature type="non-terminal residue" evidence="1">
    <location>
        <position position="390"/>
    </location>
</feature>
<proteinExistence type="predicted"/>
<accession>A0A146LEJ1</accession>